<evidence type="ECO:0000313" key="2">
    <source>
        <dbReference type="Proteomes" id="UP000264217"/>
    </source>
</evidence>
<dbReference type="RefSeq" id="WP_117390566.1">
    <property type="nucleotide sequence ID" value="NZ_QWDC01000001.1"/>
</dbReference>
<proteinExistence type="predicted"/>
<protein>
    <submittedName>
        <fullName evidence="1">Uncharacterized protein</fullName>
    </submittedName>
</protein>
<name>A0A372NZB6_9SPHI</name>
<evidence type="ECO:0000313" key="1">
    <source>
        <dbReference type="EMBL" id="RFZ95009.1"/>
    </source>
</evidence>
<dbReference type="Proteomes" id="UP000264217">
    <property type="component" value="Unassembled WGS sequence"/>
</dbReference>
<accession>A0A372NZB6</accession>
<comment type="caution">
    <text evidence="1">The sequence shown here is derived from an EMBL/GenBank/DDBJ whole genome shotgun (WGS) entry which is preliminary data.</text>
</comment>
<dbReference type="EMBL" id="QWDC01000001">
    <property type="protein sequence ID" value="RFZ95009.1"/>
    <property type="molecule type" value="Genomic_DNA"/>
</dbReference>
<keyword evidence="2" id="KW-1185">Reference proteome</keyword>
<organism evidence="1 2">
    <name type="scientific">Mucilaginibacter conchicola</name>
    <dbReference type="NCBI Taxonomy" id="2303333"/>
    <lineage>
        <taxon>Bacteria</taxon>
        <taxon>Pseudomonadati</taxon>
        <taxon>Bacteroidota</taxon>
        <taxon>Sphingobacteriia</taxon>
        <taxon>Sphingobacteriales</taxon>
        <taxon>Sphingobacteriaceae</taxon>
        <taxon>Mucilaginibacter</taxon>
    </lineage>
</organism>
<sequence length="164" mass="18726">MALKINKDSYELYKKVFEALWQFKFELSKAQANTLGLDISQLESPIEVINRWEKESRSIALKGLKAGLVDTLTEMQLNLNTENLKTIDVILKGKNLPGFFDISAELKDSVKQVLKRGRIKTESEYYIIAELLSDTTASLKTEERFIFNKAVTDFELKQTSANNL</sequence>
<dbReference type="OrthoDB" id="1445442at2"/>
<gene>
    <name evidence="1" type="ORF">D0C36_05635</name>
</gene>
<reference evidence="1 2" key="1">
    <citation type="submission" date="2018-08" db="EMBL/GenBank/DDBJ databases">
        <title>Mucilaginibacter sp. MYSH2.</title>
        <authorList>
            <person name="Seo T."/>
        </authorList>
    </citation>
    <scope>NUCLEOTIDE SEQUENCE [LARGE SCALE GENOMIC DNA]</scope>
    <source>
        <strain evidence="1 2">MYSH2</strain>
    </source>
</reference>
<dbReference type="AlphaFoldDB" id="A0A372NZB6"/>